<feature type="region of interest" description="Disordered" evidence="1">
    <location>
        <begin position="54"/>
        <end position="79"/>
    </location>
</feature>
<dbReference type="OrthoDB" id="8194217at2759"/>
<keyword evidence="3" id="KW-1185">Reference proteome</keyword>
<organism evidence="2 3">
    <name type="scientific">Laodelphax striatellus</name>
    <name type="common">Small brown planthopper</name>
    <name type="synonym">Delphax striatella</name>
    <dbReference type="NCBI Taxonomy" id="195883"/>
    <lineage>
        <taxon>Eukaryota</taxon>
        <taxon>Metazoa</taxon>
        <taxon>Ecdysozoa</taxon>
        <taxon>Arthropoda</taxon>
        <taxon>Hexapoda</taxon>
        <taxon>Insecta</taxon>
        <taxon>Pterygota</taxon>
        <taxon>Neoptera</taxon>
        <taxon>Paraneoptera</taxon>
        <taxon>Hemiptera</taxon>
        <taxon>Auchenorrhyncha</taxon>
        <taxon>Fulgoroidea</taxon>
        <taxon>Delphacidae</taxon>
        <taxon>Criomorphinae</taxon>
        <taxon>Laodelphax</taxon>
    </lineage>
</organism>
<protein>
    <submittedName>
        <fullName evidence="2">Uncharacterized protein</fullName>
    </submittedName>
</protein>
<dbReference type="Proteomes" id="UP000291343">
    <property type="component" value="Unassembled WGS sequence"/>
</dbReference>
<sequence>MRGEGGVGGEKDDYKCRVSISQVVRGTATELRARSPTAHTAASYHVHRLHDLSLASSSSPSSSPNMCRRAHSPTPAISQPQISVQIKRPCLVRKLVGSARINLNDYWKVLEATMDPHSNNCENENIDNERKMANLRIKDTNNERVAMVRAVYFAEKAAQACYISHGLRRIFRILELKRPATEAKGTE</sequence>
<evidence type="ECO:0000256" key="1">
    <source>
        <dbReference type="SAM" id="MobiDB-lite"/>
    </source>
</evidence>
<accession>A0A482WTL8</accession>
<dbReference type="InParanoid" id="A0A482WTL8"/>
<proteinExistence type="predicted"/>
<gene>
    <name evidence="2" type="ORF">LSTR_LSTR004542</name>
</gene>
<name>A0A482WTL8_LAOST</name>
<evidence type="ECO:0000313" key="3">
    <source>
        <dbReference type="Proteomes" id="UP000291343"/>
    </source>
</evidence>
<comment type="caution">
    <text evidence="2">The sequence shown here is derived from an EMBL/GenBank/DDBJ whole genome shotgun (WGS) entry which is preliminary data.</text>
</comment>
<evidence type="ECO:0000313" key="2">
    <source>
        <dbReference type="EMBL" id="RZF36854.1"/>
    </source>
</evidence>
<dbReference type="EMBL" id="QKKF02025464">
    <property type="protein sequence ID" value="RZF36854.1"/>
    <property type="molecule type" value="Genomic_DNA"/>
</dbReference>
<dbReference type="AlphaFoldDB" id="A0A482WTL8"/>
<reference evidence="2 3" key="1">
    <citation type="journal article" date="2017" name="Gigascience">
        <title>Genome sequence of the small brown planthopper, Laodelphax striatellus.</title>
        <authorList>
            <person name="Zhu J."/>
            <person name="Jiang F."/>
            <person name="Wang X."/>
            <person name="Yang P."/>
            <person name="Bao Y."/>
            <person name="Zhao W."/>
            <person name="Wang W."/>
            <person name="Lu H."/>
            <person name="Wang Q."/>
            <person name="Cui N."/>
            <person name="Li J."/>
            <person name="Chen X."/>
            <person name="Luo L."/>
            <person name="Yu J."/>
            <person name="Kang L."/>
            <person name="Cui F."/>
        </authorList>
    </citation>
    <scope>NUCLEOTIDE SEQUENCE [LARGE SCALE GENOMIC DNA]</scope>
    <source>
        <strain evidence="2">Lst14</strain>
    </source>
</reference>